<protein>
    <submittedName>
        <fullName evidence="2">Uncharacterized protein</fullName>
    </submittedName>
</protein>
<proteinExistence type="predicted"/>
<feature type="chain" id="PRO_5016962381" evidence="1">
    <location>
        <begin position="22"/>
        <end position="210"/>
    </location>
</feature>
<dbReference type="OrthoDB" id="6415388at2"/>
<evidence type="ECO:0000313" key="3">
    <source>
        <dbReference type="Proteomes" id="UP000255248"/>
    </source>
</evidence>
<dbReference type="EMBL" id="UFXZ01000001">
    <property type="protein sequence ID" value="STC86000.1"/>
    <property type="molecule type" value="Genomic_DNA"/>
</dbReference>
<evidence type="ECO:0000256" key="1">
    <source>
        <dbReference type="SAM" id="SignalP"/>
    </source>
</evidence>
<dbReference type="STRING" id="93378.A9798_04820"/>
<dbReference type="RefSeq" id="WP_024523313.1">
    <property type="nucleotide sequence ID" value="NZ_CP065626.1"/>
</dbReference>
<dbReference type="Proteomes" id="UP000255248">
    <property type="component" value="Unassembled WGS sequence"/>
</dbReference>
<evidence type="ECO:0000313" key="2">
    <source>
        <dbReference type="EMBL" id="STC86000.1"/>
    </source>
</evidence>
<name>A0A376DAK8_9GAMM</name>
<gene>
    <name evidence="2" type="ORF">NCTC12121_01041</name>
</gene>
<sequence length="210" mass="22521">MKRIRPYLSLGLLLLAGASSAASLTNNGQRISETLLLTADIDLSQSMLMPLAVISHTPSFQTIPWDGATRRFREMGIALRALSESNGQPLLLDILSDNYVCASVSPQANAQVAFSAINEGYRYSVEVAGRSVATLRSGGVTRHTFEAAQWQYSGALSGVERHKYLLDFFLKVTLPDIAQQLPEPRAAVTCDGQVVLMVSTPLAGPASTGP</sequence>
<dbReference type="AlphaFoldDB" id="A0A376DAK8"/>
<feature type="signal peptide" evidence="1">
    <location>
        <begin position="1"/>
        <end position="21"/>
    </location>
</feature>
<keyword evidence="1" id="KW-0732">Signal</keyword>
<organism evidence="2 3">
    <name type="scientific">Edwardsiella hoshinae</name>
    <dbReference type="NCBI Taxonomy" id="93378"/>
    <lineage>
        <taxon>Bacteria</taxon>
        <taxon>Pseudomonadati</taxon>
        <taxon>Pseudomonadota</taxon>
        <taxon>Gammaproteobacteria</taxon>
        <taxon>Enterobacterales</taxon>
        <taxon>Hafniaceae</taxon>
        <taxon>Edwardsiella</taxon>
    </lineage>
</organism>
<accession>A0A376DAK8</accession>
<reference evidence="2 3" key="1">
    <citation type="submission" date="2018-06" db="EMBL/GenBank/DDBJ databases">
        <authorList>
            <consortium name="Pathogen Informatics"/>
            <person name="Doyle S."/>
        </authorList>
    </citation>
    <scope>NUCLEOTIDE SEQUENCE [LARGE SCALE GENOMIC DNA]</scope>
    <source>
        <strain evidence="2 3">NCTC12121</strain>
    </source>
</reference>